<dbReference type="GO" id="GO:0007031">
    <property type="term" value="P:peroxisome organization"/>
    <property type="evidence" value="ECO:0007669"/>
    <property type="project" value="UniProtKB-KW"/>
</dbReference>
<reference evidence="2 3" key="1">
    <citation type="submission" date="2017-03" db="EMBL/GenBank/DDBJ databases">
        <title>Genome Survey of Euroglyphus maynei.</title>
        <authorList>
            <person name="Arlian L.G."/>
            <person name="Morgan M.S."/>
            <person name="Rider S.D."/>
        </authorList>
    </citation>
    <scope>NUCLEOTIDE SEQUENCE [LARGE SCALE GENOMIC DNA]</scope>
    <source>
        <strain evidence="2">Arlian Lab</strain>
        <tissue evidence="2">Whole body</tissue>
    </source>
</reference>
<accession>A0A1Y3BNA7</accession>
<keyword evidence="1" id="KW-0576">Peroxisome</keyword>
<evidence type="ECO:0000256" key="1">
    <source>
        <dbReference type="RuleBase" id="RU365003"/>
    </source>
</evidence>
<proteinExistence type="inferred from homology"/>
<keyword evidence="1" id="KW-0962">Peroxisome biogenesis</keyword>
<dbReference type="GO" id="GO:0005778">
    <property type="term" value="C:peroxisomal membrane"/>
    <property type="evidence" value="ECO:0007669"/>
    <property type="project" value="UniProtKB-SubCell"/>
</dbReference>
<evidence type="ECO:0000313" key="2">
    <source>
        <dbReference type="EMBL" id="OTF81283.1"/>
    </source>
</evidence>
<sequence>MDDNNLFGLITKFSCNDDDVDVDEMWNWSERLEIQRRYLSLLMYLLRSPFYDQYTKQRLLRLIS</sequence>
<evidence type="ECO:0000313" key="3">
    <source>
        <dbReference type="Proteomes" id="UP000194236"/>
    </source>
</evidence>
<comment type="similarity">
    <text evidence="1">Belongs to the peroxin-16 family.</text>
</comment>
<feature type="non-terminal residue" evidence="2">
    <location>
        <position position="64"/>
    </location>
</feature>
<dbReference type="Pfam" id="PF08610">
    <property type="entry name" value="Pex16"/>
    <property type="match status" value="1"/>
</dbReference>
<keyword evidence="3" id="KW-1185">Reference proteome</keyword>
<protein>
    <recommendedName>
        <fullName evidence="1">Peroxisomal membrane protein PEX16</fullName>
    </recommendedName>
</protein>
<gene>
    <name evidence="2" type="ORF">BLA29_015310</name>
</gene>
<comment type="subcellular location">
    <subcellularLocation>
        <location evidence="1">Peroxisome membrane</location>
    </subcellularLocation>
</comment>
<comment type="caution">
    <text evidence="2">The sequence shown here is derived from an EMBL/GenBank/DDBJ whole genome shotgun (WGS) entry which is preliminary data.</text>
</comment>
<dbReference type="AlphaFoldDB" id="A0A1Y3BNA7"/>
<dbReference type="EMBL" id="MUJZ01014412">
    <property type="protein sequence ID" value="OTF81283.1"/>
    <property type="molecule type" value="Genomic_DNA"/>
</dbReference>
<dbReference type="InterPro" id="IPR013919">
    <property type="entry name" value="Pex16"/>
</dbReference>
<organism evidence="2 3">
    <name type="scientific">Euroglyphus maynei</name>
    <name type="common">Mayne's house dust mite</name>
    <dbReference type="NCBI Taxonomy" id="6958"/>
    <lineage>
        <taxon>Eukaryota</taxon>
        <taxon>Metazoa</taxon>
        <taxon>Ecdysozoa</taxon>
        <taxon>Arthropoda</taxon>
        <taxon>Chelicerata</taxon>
        <taxon>Arachnida</taxon>
        <taxon>Acari</taxon>
        <taxon>Acariformes</taxon>
        <taxon>Sarcoptiformes</taxon>
        <taxon>Astigmata</taxon>
        <taxon>Psoroptidia</taxon>
        <taxon>Analgoidea</taxon>
        <taxon>Pyroglyphidae</taxon>
        <taxon>Pyroglyphinae</taxon>
        <taxon>Euroglyphus</taxon>
    </lineage>
</organism>
<name>A0A1Y3BNA7_EURMA</name>
<dbReference type="Proteomes" id="UP000194236">
    <property type="component" value="Unassembled WGS sequence"/>
</dbReference>